<keyword evidence="4" id="KW-1185">Reference proteome</keyword>
<dbReference type="Proteomes" id="UP000076079">
    <property type="component" value="Chromosome"/>
</dbReference>
<protein>
    <recommendedName>
        <fullName evidence="2">3-keto-alpha-glucoside-1,2-lyase/3-keto-2-hydroxy-glucal hydratase domain-containing protein</fullName>
    </recommendedName>
</protein>
<dbReference type="GO" id="GO:0016787">
    <property type="term" value="F:hydrolase activity"/>
    <property type="evidence" value="ECO:0007669"/>
    <property type="project" value="InterPro"/>
</dbReference>
<dbReference type="KEGG" id="abac:LuPra_05713"/>
<sequence precursor="true">MRRLALSSVLVLSLAVAPALVAQQAEAGFTSLFDGKSLSGWTLVGGRGEGYGVKDGVLFCAKGGGGKLLTDKEYSDFVLRFEFKMPPEGSNNGLGIRAPREGDAAYQGMELQIIDEAAALSGKWGTLKDAQYHGSVYGVIAAKKGAMKPAGQWNVQEVTAKGKQITVVLNGQTILDADLSTVTDPAVLKQHPGVLRTSGHIGLLGHNDYIEFRNIRIKELR</sequence>
<keyword evidence="1" id="KW-0732">Signal</keyword>
<feature type="chain" id="PRO_5007512078" description="3-keto-alpha-glucoside-1,2-lyase/3-keto-2-hydroxy-glucal hydratase domain-containing protein" evidence="1">
    <location>
        <begin position="28"/>
        <end position="221"/>
    </location>
</feature>
<dbReference type="Pfam" id="PF06439">
    <property type="entry name" value="3keto-disac_hyd"/>
    <property type="match status" value="1"/>
</dbReference>
<organism evidence="3 4">
    <name type="scientific">Luteitalea pratensis</name>
    <dbReference type="NCBI Taxonomy" id="1855912"/>
    <lineage>
        <taxon>Bacteria</taxon>
        <taxon>Pseudomonadati</taxon>
        <taxon>Acidobacteriota</taxon>
        <taxon>Vicinamibacteria</taxon>
        <taxon>Vicinamibacterales</taxon>
        <taxon>Vicinamibacteraceae</taxon>
        <taxon>Luteitalea</taxon>
    </lineage>
</organism>
<dbReference type="STRING" id="1855912.LuPra_05713"/>
<reference evidence="4" key="2">
    <citation type="submission" date="2016-04" db="EMBL/GenBank/DDBJ databases">
        <title>First Complete Genome Sequence of a Subdivision 6 Acidobacterium.</title>
        <authorList>
            <person name="Huang S."/>
            <person name="Vieira S."/>
            <person name="Bunk B."/>
            <person name="Riedel T."/>
            <person name="Sproeer C."/>
            <person name="Overmann J."/>
        </authorList>
    </citation>
    <scope>NUCLEOTIDE SEQUENCE [LARGE SCALE GENOMIC DNA]</scope>
    <source>
        <strain evidence="4">DSM 100886 HEG_-6_39</strain>
    </source>
</reference>
<dbReference type="OrthoDB" id="9780017at2"/>
<dbReference type="PATRIC" id="fig|1813736.3.peg.6002"/>
<reference evidence="3 4" key="1">
    <citation type="journal article" date="2016" name="Genome Announc.">
        <title>First Complete Genome Sequence of a Subdivision 6 Acidobacterium Strain.</title>
        <authorList>
            <person name="Huang S."/>
            <person name="Vieira S."/>
            <person name="Bunk B."/>
            <person name="Riedel T."/>
            <person name="Sproer C."/>
            <person name="Overmann J."/>
        </authorList>
    </citation>
    <scope>NUCLEOTIDE SEQUENCE [LARGE SCALE GENOMIC DNA]</scope>
    <source>
        <strain evidence="4">DSM 100886 HEG_-6_39</strain>
    </source>
</reference>
<feature type="signal peptide" evidence="1">
    <location>
        <begin position="1"/>
        <end position="27"/>
    </location>
</feature>
<name>A0A143PW59_LUTPR</name>
<evidence type="ECO:0000313" key="4">
    <source>
        <dbReference type="Proteomes" id="UP000076079"/>
    </source>
</evidence>
<proteinExistence type="predicted"/>
<dbReference type="Gene3D" id="2.60.120.560">
    <property type="entry name" value="Exo-inulinase, domain 1"/>
    <property type="match status" value="1"/>
</dbReference>
<gene>
    <name evidence="3" type="ORF">LuPra_05713</name>
</gene>
<dbReference type="AlphaFoldDB" id="A0A143PW59"/>
<evidence type="ECO:0000259" key="2">
    <source>
        <dbReference type="Pfam" id="PF06439"/>
    </source>
</evidence>
<feature type="domain" description="3-keto-alpha-glucoside-1,2-lyase/3-keto-2-hydroxy-glucal hydratase" evidence="2">
    <location>
        <begin position="28"/>
        <end position="218"/>
    </location>
</feature>
<evidence type="ECO:0000313" key="3">
    <source>
        <dbReference type="EMBL" id="AMY12438.1"/>
    </source>
</evidence>
<dbReference type="InterPro" id="IPR010496">
    <property type="entry name" value="AL/BT2_dom"/>
</dbReference>
<accession>A0A143PW59</accession>
<dbReference type="EMBL" id="CP015136">
    <property type="protein sequence ID" value="AMY12438.1"/>
    <property type="molecule type" value="Genomic_DNA"/>
</dbReference>
<evidence type="ECO:0000256" key="1">
    <source>
        <dbReference type="SAM" id="SignalP"/>
    </source>
</evidence>
<dbReference type="RefSeq" id="WP_110173894.1">
    <property type="nucleotide sequence ID" value="NZ_CP015136.1"/>
</dbReference>